<dbReference type="Proteomes" id="UP000654720">
    <property type="component" value="Chromosome"/>
</dbReference>
<dbReference type="EMBL" id="CP069450">
    <property type="protein sequence ID" value="QRO48382.1"/>
    <property type="molecule type" value="Genomic_DNA"/>
</dbReference>
<proteinExistence type="predicted"/>
<evidence type="ECO:0000313" key="5">
    <source>
        <dbReference type="Proteomes" id="UP000654720"/>
    </source>
</evidence>
<accession>A0A413IHQ7</accession>
<protein>
    <submittedName>
        <fullName evidence="3">Uncharacterized protein</fullName>
    </submittedName>
</protein>
<evidence type="ECO:0000313" key="4">
    <source>
        <dbReference type="Proteomes" id="UP000286063"/>
    </source>
</evidence>
<evidence type="ECO:0000256" key="1">
    <source>
        <dbReference type="SAM" id="Phobius"/>
    </source>
</evidence>
<sequence length="131" mass="15457">MRKIIISAIILVILLIIVIILVHKRDTDVYLSLAGYSPYGCIDMQVDIDNERVFSDTVSYTAFTPKKINLPMRLGFHRVSVESNSLKIKKDKIIFLFFNQFIMIEFYNKAKFVRDNPEFEIRTHFNPFYLE</sequence>
<name>A0A413IHQ7_9BACT</name>
<organism evidence="3 4">
    <name type="scientific">Butyricimonas virosa</name>
    <dbReference type="NCBI Taxonomy" id="544645"/>
    <lineage>
        <taxon>Bacteria</taxon>
        <taxon>Pseudomonadati</taxon>
        <taxon>Bacteroidota</taxon>
        <taxon>Bacteroidia</taxon>
        <taxon>Bacteroidales</taxon>
        <taxon>Odoribacteraceae</taxon>
        <taxon>Butyricimonas</taxon>
    </lineage>
</organism>
<dbReference type="AlphaFoldDB" id="A0A413IHQ7"/>
<dbReference type="RefSeq" id="WP_027201076.1">
    <property type="nucleotide sequence ID" value="NZ_CP069450.1"/>
</dbReference>
<keyword evidence="1" id="KW-1133">Transmembrane helix</keyword>
<dbReference type="EMBL" id="QSCR01000066">
    <property type="protein sequence ID" value="RGY10807.1"/>
    <property type="molecule type" value="Genomic_DNA"/>
</dbReference>
<keyword evidence="1" id="KW-0472">Membrane</keyword>
<evidence type="ECO:0000313" key="2">
    <source>
        <dbReference type="EMBL" id="QRO48382.1"/>
    </source>
</evidence>
<evidence type="ECO:0000313" key="3">
    <source>
        <dbReference type="EMBL" id="RGY10807.1"/>
    </source>
</evidence>
<gene>
    <name evidence="3" type="ORF">DXA50_20040</name>
    <name evidence="2" type="ORF">I6J59_10390</name>
</gene>
<reference evidence="3 4" key="1">
    <citation type="submission" date="2018-08" db="EMBL/GenBank/DDBJ databases">
        <title>A genome reference for cultivated species of the human gut microbiota.</title>
        <authorList>
            <person name="Zou Y."/>
            <person name="Xue W."/>
            <person name="Luo G."/>
        </authorList>
    </citation>
    <scope>NUCLEOTIDE SEQUENCE [LARGE SCALE GENOMIC DNA]</scope>
    <source>
        <strain evidence="3 4">OF02-7</strain>
    </source>
</reference>
<reference evidence="2 5" key="2">
    <citation type="submission" date="2021-02" db="EMBL/GenBank/DDBJ databases">
        <title>FDA dAtabase for Regulatory Grade micrObial Sequences (FDA-ARGOS): Supporting development and validation of Infectious Disease Dx tests.</title>
        <authorList>
            <person name="Carlson P."/>
            <person name="Fischbach M."/>
            <person name="Hastie J."/>
            <person name="Bilen M."/>
            <person name="Cheng A."/>
            <person name="Tallon L."/>
            <person name="Sadzewicz L."/>
            <person name="Zhao X."/>
            <person name="Boylan J."/>
            <person name="Ott S."/>
            <person name="Bowen H."/>
            <person name="Vavikolanu K."/>
            <person name="Mehta A."/>
            <person name="Aluvathingal J."/>
            <person name="Nadendla S."/>
            <person name="Yan Y."/>
            <person name="Sichtig H."/>
        </authorList>
    </citation>
    <scope>NUCLEOTIDE SEQUENCE [LARGE SCALE GENOMIC DNA]</scope>
    <source>
        <strain evidence="2 5">FDAARGOS_1229</strain>
    </source>
</reference>
<keyword evidence="5" id="KW-1185">Reference proteome</keyword>
<dbReference type="GeneID" id="93099049"/>
<feature type="transmembrane region" description="Helical" evidence="1">
    <location>
        <begin position="6"/>
        <end position="23"/>
    </location>
</feature>
<keyword evidence="1" id="KW-0812">Transmembrane</keyword>
<dbReference type="Proteomes" id="UP000286063">
    <property type="component" value="Unassembled WGS sequence"/>
</dbReference>